<gene>
    <name evidence="2" type="ORF">SAMN05421680_101341</name>
    <name evidence="1" type="ORF">Xmau_02845</name>
</gene>
<dbReference type="Proteomes" id="UP000224607">
    <property type="component" value="Unassembled WGS sequence"/>
</dbReference>
<dbReference type="EMBL" id="FORG01000001">
    <property type="protein sequence ID" value="SFI47167.1"/>
    <property type="molecule type" value="Genomic_DNA"/>
</dbReference>
<dbReference type="AlphaFoldDB" id="A0A1I3IH66"/>
<evidence type="ECO:0000313" key="2">
    <source>
        <dbReference type="EMBL" id="SFI47167.1"/>
    </source>
</evidence>
<reference evidence="1 4" key="3">
    <citation type="journal article" date="2017" name="Nat. Microbiol.">
        <title>Natural product diversity associated with the nematode symbionts Photorhabdus and Xenorhabdus.</title>
        <authorList>
            <person name="Tobias N.J."/>
            <person name="Wolff H."/>
            <person name="Djahanschiri B."/>
            <person name="Grundmann F."/>
            <person name="Kronenwerth M."/>
            <person name="Shi Y.M."/>
            <person name="Simonyi S."/>
            <person name="Grun P."/>
            <person name="Shapiro-Ilan D."/>
            <person name="Pidot S.J."/>
            <person name="Stinear T.P."/>
            <person name="Ebersberger I."/>
            <person name="Bode H.B."/>
        </authorList>
    </citation>
    <scope>NUCLEOTIDE SEQUENCE [LARGE SCALE GENOMIC DNA]</scope>
    <source>
        <strain evidence="1 4">DSM 17908</strain>
    </source>
</reference>
<organism evidence="2 3">
    <name type="scientific">Xenorhabdus mauleonii</name>
    <dbReference type="NCBI Taxonomy" id="351675"/>
    <lineage>
        <taxon>Bacteria</taxon>
        <taxon>Pseudomonadati</taxon>
        <taxon>Pseudomonadota</taxon>
        <taxon>Gammaproteobacteria</taxon>
        <taxon>Enterobacterales</taxon>
        <taxon>Morganellaceae</taxon>
        <taxon>Xenorhabdus</taxon>
    </lineage>
</organism>
<proteinExistence type="predicted"/>
<evidence type="ECO:0000313" key="4">
    <source>
        <dbReference type="Proteomes" id="UP000224607"/>
    </source>
</evidence>
<reference evidence="3" key="1">
    <citation type="submission" date="2016-10" db="EMBL/GenBank/DDBJ databases">
        <authorList>
            <person name="Varghese N."/>
            <person name="Submissions S."/>
        </authorList>
    </citation>
    <scope>NUCLEOTIDE SEQUENCE [LARGE SCALE GENOMIC DNA]</scope>
    <source>
        <strain evidence="3">DSM 17908</strain>
    </source>
</reference>
<protein>
    <submittedName>
        <fullName evidence="1">Peptide chain release factor 1</fullName>
    </submittedName>
</protein>
<evidence type="ECO:0000313" key="1">
    <source>
        <dbReference type="EMBL" id="PHM39497.1"/>
    </source>
</evidence>
<reference evidence="2" key="2">
    <citation type="submission" date="2016-10" db="EMBL/GenBank/DDBJ databases">
        <authorList>
            <person name="de Groot N.N."/>
        </authorList>
    </citation>
    <scope>NUCLEOTIDE SEQUENCE [LARGE SCALE GENOMIC DNA]</scope>
    <source>
        <strain evidence="2">DSM 17908</strain>
    </source>
</reference>
<accession>A0A1I3IH66</accession>
<keyword evidence="4" id="KW-1185">Reference proteome</keyword>
<dbReference type="Proteomes" id="UP000198919">
    <property type="component" value="Unassembled WGS sequence"/>
</dbReference>
<dbReference type="EMBL" id="NITY01000010">
    <property type="protein sequence ID" value="PHM39497.1"/>
    <property type="molecule type" value="Genomic_DNA"/>
</dbReference>
<name>A0A1I3IH66_9GAMM</name>
<evidence type="ECO:0000313" key="3">
    <source>
        <dbReference type="Proteomes" id="UP000198919"/>
    </source>
</evidence>
<sequence>MEAEFNKLIAADLLAIPEQDENVANHLNSYSL</sequence>